<evidence type="ECO:0000313" key="1">
    <source>
        <dbReference type="EMBL" id="ABO17316.1"/>
    </source>
</evidence>
<keyword evidence="2" id="KW-1185">Reference proteome</keyword>
<organism evidence="1 2">
    <name type="scientific">Prochlorococcus marinus (strain MIT 9301)</name>
    <dbReference type="NCBI Taxonomy" id="167546"/>
    <lineage>
        <taxon>Bacteria</taxon>
        <taxon>Bacillati</taxon>
        <taxon>Cyanobacteriota</taxon>
        <taxon>Cyanophyceae</taxon>
        <taxon>Synechococcales</taxon>
        <taxon>Prochlorococcaceae</taxon>
        <taxon>Prochlorococcus</taxon>
    </lineage>
</organism>
<gene>
    <name evidence="1" type="ordered locus">P9301_06931</name>
</gene>
<evidence type="ECO:0000313" key="2">
    <source>
        <dbReference type="Proteomes" id="UP000001430"/>
    </source>
</evidence>
<dbReference type="STRING" id="167546.P9301_06931"/>
<dbReference type="OrthoDB" id="9914456at2"/>
<dbReference type="KEGG" id="pmg:P9301_06931"/>
<reference evidence="1 2" key="1">
    <citation type="journal article" date="2007" name="PLoS Genet.">
        <title>Patterns and implications of gene gain and loss in the evolution of Prochlorococcus.</title>
        <authorList>
            <person name="Kettler G.C."/>
            <person name="Martiny A.C."/>
            <person name="Huang K."/>
            <person name="Zucker J."/>
            <person name="Coleman M.L."/>
            <person name="Rodrigue S."/>
            <person name="Chen F."/>
            <person name="Lapidus A."/>
            <person name="Ferriera S."/>
            <person name="Johnson J."/>
            <person name="Steglich C."/>
            <person name="Church G.M."/>
            <person name="Richardson P."/>
            <person name="Chisholm S.W."/>
        </authorList>
    </citation>
    <scope>NUCLEOTIDE SEQUENCE [LARGE SCALE GENOMIC DNA]</scope>
    <source>
        <strain evidence="1 2">MIT 9301</strain>
    </source>
</reference>
<dbReference type="EMBL" id="CP000576">
    <property type="protein sequence ID" value="ABO17316.1"/>
    <property type="molecule type" value="Genomic_DNA"/>
</dbReference>
<protein>
    <submittedName>
        <fullName evidence="1">Uncharacterized protein</fullName>
    </submittedName>
</protein>
<dbReference type="Proteomes" id="UP000001430">
    <property type="component" value="Chromosome"/>
</dbReference>
<name>A3PC41_PROM0</name>
<sequence>MKKNKTSTFKKFINKIGQFKSINYLSKIKFTKLKSFSFLSEISKRKRYKKILEKLNQFKDLEITNKKEKNIKKSNHANSSILKTKIFKKIIEKINKLENLKIKIQKYNKSHNSGNILKLETLRNDFLEVFDRIKNYKFSGSKFKLAKNKNNERYQQKIGVAFYGDHNLIIVSANIDLNNNIKIIALNEIPVPSNVIGDSLVEDTNELANILLDSLTLLELLESPLLLVLSSSFFNIHTFNTSDLKQISQSDKKVESKSPYLPANTLVDFLRMNDVKIKNGLVRTIYAKKDFIKSWTDTLEIVNLPIIGLVPASVHVFDSITSKITEEITVLLDIESSETTLLIGSNLDRLNSYKLPFGYSLYITDNLKKSSKSYFERALNSVKLIMKDLNQELPLNIFVMGKGLDKLLDSEINLPEGFKSISNLNLANYLYKPQTMQIHEIGSKSIENSLYSLISILSSCV</sequence>
<accession>A3PC41</accession>
<dbReference type="AlphaFoldDB" id="A3PC41"/>
<dbReference type="HOGENOM" id="CLU_592947_0_0_3"/>
<dbReference type="RefSeq" id="WP_011862682.1">
    <property type="nucleotide sequence ID" value="NC_009091.1"/>
</dbReference>
<proteinExistence type="predicted"/>